<protein>
    <submittedName>
        <fullName evidence="2">Uncharacterized protein</fullName>
    </submittedName>
</protein>
<feature type="compositionally biased region" description="Basic and acidic residues" evidence="1">
    <location>
        <begin position="62"/>
        <end position="73"/>
    </location>
</feature>
<gene>
    <name evidence="2" type="ORF">LCGC14_1273440</name>
</gene>
<comment type="caution">
    <text evidence="2">The sequence shown here is derived from an EMBL/GenBank/DDBJ whole genome shotgun (WGS) entry which is preliminary data.</text>
</comment>
<organism evidence="2">
    <name type="scientific">marine sediment metagenome</name>
    <dbReference type="NCBI Taxonomy" id="412755"/>
    <lineage>
        <taxon>unclassified sequences</taxon>
        <taxon>metagenomes</taxon>
        <taxon>ecological metagenomes</taxon>
    </lineage>
</organism>
<sequence>MENQKQPELTMEQQLENAVAGALDWKHRYGAELTYSSEIQISLMQSQVEVRELKKQIQILNKKKDEKESDNKTSGKKTIMKRTI</sequence>
<name>A0A0F9P0F7_9ZZZZ</name>
<dbReference type="AlphaFoldDB" id="A0A0F9P0F7"/>
<feature type="compositionally biased region" description="Basic residues" evidence="1">
    <location>
        <begin position="74"/>
        <end position="84"/>
    </location>
</feature>
<reference evidence="2" key="1">
    <citation type="journal article" date="2015" name="Nature">
        <title>Complex archaea that bridge the gap between prokaryotes and eukaryotes.</title>
        <authorList>
            <person name="Spang A."/>
            <person name="Saw J.H."/>
            <person name="Jorgensen S.L."/>
            <person name="Zaremba-Niedzwiedzka K."/>
            <person name="Martijn J."/>
            <person name="Lind A.E."/>
            <person name="van Eijk R."/>
            <person name="Schleper C."/>
            <person name="Guy L."/>
            <person name="Ettema T.J."/>
        </authorList>
    </citation>
    <scope>NUCLEOTIDE SEQUENCE</scope>
</reference>
<feature type="region of interest" description="Disordered" evidence="1">
    <location>
        <begin position="62"/>
        <end position="84"/>
    </location>
</feature>
<dbReference type="EMBL" id="LAZR01007170">
    <property type="protein sequence ID" value="KKM86992.1"/>
    <property type="molecule type" value="Genomic_DNA"/>
</dbReference>
<proteinExistence type="predicted"/>
<evidence type="ECO:0000256" key="1">
    <source>
        <dbReference type="SAM" id="MobiDB-lite"/>
    </source>
</evidence>
<evidence type="ECO:0000313" key="2">
    <source>
        <dbReference type="EMBL" id="KKM86992.1"/>
    </source>
</evidence>
<accession>A0A0F9P0F7</accession>